<sequence>MMKELLILTVDGSEFRGFRVELAENPIEDLFPEDFDAIPIRLTEATGPFEENQLVFIQQSQVVAVSLVKDC</sequence>
<reference evidence="1 2" key="1">
    <citation type="submission" date="2020-10" db="EMBL/GenBank/DDBJ databases">
        <title>Bacillus sp. HD4P25, an endophyte from a halophyte.</title>
        <authorList>
            <person name="Sun J.-Q."/>
        </authorList>
    </citation>
    <scope>NUCLEOTIDE SEQUENCE [LARGE SCALE GENOMIC DNA]</scope>
    <source>
        <strain evidence="1 2">YIM 93174</strain>
    </source>
</reference>
<organism evidence="1 2">
    <name type="scientific">Litchfieldia luteola</name>
    <dbReference type="NCBI Taxonomy" id="682179"/>
    <lineage>
        <taxon>Bacteria</taxon>
        <taxon>Bacillati</taxon>
        <taxon>Bacillota</taxon>
        <taxon>Bacilli</taxon>
        <taxon>Bacillales</taxon>
        <taxon>Bacillaceae</taxon>
        <taxon>Litchfieldia</taxon>
    </lineage>
</organism>
<dbReference type="EMBL" id="JADCLJ010000002">
    <property type="protein sequence ID" value="MBE4906503.1"/>
    <property type="molecule type" value="Genomic_DNA"/>
</dbReference>
<dbReference type="Proteomes" id="UP001516662">
    <property type="component" value="Unassembled WGS sequence"/>
</dbReference>
<accession>A0ABR9QDC6</accession>
<comment type="caution">
    <text evidence="1">The sequence shown here is derived from an EMBL/GenBank/DDBJ whole genome shotgun (WGS) entry which is preliminary data.</text>
</comment>
<gene>
    <name evidence="1" type="ORF">IMZ08_00340</name>
</gene>
<proteinExistence type="predicted"/>
<keyword evidence="2" id="KW-1185">Reference proteome</keyword>
<evidence type="ECO:0000313" key="2">
    <source>
        <dbReference type="Proteomes" id="UP001516662"/>
    </source>
</evidence>
<evidence type="ECO:0000313" key="1">
    <source>
        <dbReference type="EMBL" id="MBE4906503.1"/>
    </source>
</evidence>
<dbReference type="RefSeq" id="WP_193534023.1">
    <property type="nucleotide sequence ID" value="NZ_JADCLJ010000002.1"/>
</dbReference>
<protein>
    <submittedName>
        <fullName evidence="1">Uncharacterized protein</fullName>
    </submittedName>
</protein>
<name>A0ABR9QDC6_9BACI</name>